<keyword evidence="2" id="KW-1185">Reference proteome</keyword>
<dbReference type="InterPro" id="IPR011990">
    <property type="entry name" value="TPR-like_helical_dom_sf"/>
</dbReference>
<dbReference type="Proteomes" id="UP001175228">
    <property type="component" value="Unassembled WGS sequence"/>
</dbReference>
<dbReference type="AlphaFoldDB" id="A0AA39QDN4"/>
<protein>
    <submittedName>
        <fullName evidence="1">Uncharacterized protein</fullName>
    </submittedName>
</protein>
<organism evidence="1 2">
    <name type="scientific">Armillaria luteobubalina</name>
    <dbReference type="NCBI Taxonomy" id="153913"/>
    <lineage>
        <taxon>Eukaryota</taxon>
        <taxon>Fungi</taxon>
        <taxon>Dikarya</taxon>
        <taxon>Basidiomycota</taxon>
        <taxon>Agaricomycotina</taxon>
        <taxon>Agaricomycetes</taxon>
        <taxon>Agaricomycetidae</taxon>
        <taxon>Agaricales</taxon>
        <taxon>Marasmiineae</taxon>
        <taxon>Physalacriaceae</taxon>
        <taxon>Armillaria</taxon>
    </lineage>
</organism>
<sequence>MPEQTTTRLKEEGNVLFFQSIFDEVLVKYTAAIELDGSNTKLWANRNACHLWTKRCLDTVGDSRKLHRVTTVAGSKLHGKYPPCLGSHLISRVPSQEIEVCGENFPFERLSTKGFPLLCVYAAELDPTYYKAWAGLATASDGFQHLVDGIIREDHVFHLEKEALWISAYNRLGMFERERHDPWLAAGPVHLKQNEYYGRCLEVVEWRRELWKDVPASVRRECYSINREDIKLAEKLSEEADVLLESLRTDPAPGDNAESGFKLSFYDFCRGSAYACKAFFHSDLARRGSSVEQNFRLAEEYYLQAAEAYPVDDEHHCKYLNSALKNLFYRPGVTVRRALDIMARFWVSVKEPKKIWNQHPSRMRPERDQSNGIVMYRENVLRREDLQIIAMEARKNYVVRAVRVQNWVLL</sequence>
<name>A0AA39QDN4_9AGAR</name>
<accession>A0AA39QDN4</accession>
<comment type="caution">
    <text evidence="1">The sequence shown here is derived from an EMBL/GenBank/DDBJ whole genome shotgun (WGS) entry which is preliminary data.</text>
</comment>
<proteinExistence type="predicted"/>
<dbReference type="Gene3D" id="1.25.40.10">
    <property type="entry name" value="Tetratricopeptide repeat domain"/>
    <property type="match status" value="1"/>
</dbReference>
<evidence type="ECO:0000313" key="1">
    <source>
        <dbReference type="EMBL" id="KAK0500962.1"/>
    </source>
</evidence>
<evidence type="ECO:0000313" key="2">
    <source>
        <dbReference type="Proteomes" id="UP001175228"/>
    </source>
</evidence>
<reference evidence="1" key="1">
    <citation type="submission" date="2023-06" db="EMBL/GenBank/DDBJ databases">
        <authorList>
            <consortium name="Lawrence Berkeley National Laboratory"/>
            <person name="Ahrendt S."/>
            <person name="Sahu N."/>
            <person name="Indic B."/>
            <person name="Wong-Bajracharya J."/>
            <person name="Merenyi Z."/>
            <person name="Ke H.-M."/>
            <person name="Monk M."/>
            <person name="Kocsube S."/>
            <person name="Drula E."/>
            <person name="Lipzen A."/>
            <person name="Balint B."/>
            <person name="Henrissat B."/>
            <person name="Andreopoulos B."/>
            <person name="Martin F.M."/>
            <person name="Harder C.B."/>
            <person name="Rigling D."/>
            <person name="Ford K.L."/>
            <person name="Foster G.D."/>
            <person name="Pangilinan J."/>
            <person name="Papanicolaou A."/>
            <person name="Barry K."/>
            <person name="LaButti K."/>
            <person name="Viragh M."/>
            <person name="Koriabine M."/>
            <person name="Yan M."/>
            <person name="Riley R."/>
            <person name="Champramary S."/>
            <person name="Plett K.L."/>
            <person name="Tsai I.J."/>
            <person name="Slot J."/>
            <person name="Sipos G."/>
            <person name="Plett J."/>
            <person name="Nagy L.G."/>
            <person name="Grigoriev I.V."/>
        </authorList>
    </citation>
    <scope>NUCLEOTIDE SEQUENCE</scope>
    <source>
        <strain evidence="1">HWK02</strain>
    </source>
</reference>
<gene>
    <name evidence="1" type="ORF">EDD18DRAFT_1101930</name>
</gene>
<dbReference type="SUPFAM" id="SSF48452">
    <property type="entry name" value="TPR-like"/>
    <property type="match status" value="1"/>
</dbReference>
<dbReference type="EMBL" id="JAUEPU010000007">
    <property type="protein sequence ID" value="KAK0500962.1"/>
    <property type="molecule type" value="Genomic_DNA"/>
</dbReference>